<dbReference type="Pfam" id="PF00385">
    <property type="entry name" value="Chromo"/>
    <property type="match status" value="1"/>
</dbReference>
<dbReference type="InterPro" id="IPR051219">
    <property type="entry name" value="Heterochromatin_chromo-domain"/>
</dbReference>
<feature type="domain" description="Chromo" evidence="5">
    <location>
        <begin position="78"/>
        <end position="130"/>
    </location>
</feature>
<gene>
    <name evidence="6" type="ORF">UCREL1_9449</name>
</gene>
<dbReference type="eggNOG" id="KOG1911">
    <property type="taxonomic scope" value="Eukaryota"/>
</dbReference>
<dbReference type="KEGG" id="ela:UCREL1_9449"/>
<dbReference type="HOGENOM" id="CLU_045874_0_0_1"/>
<evidence type="ECO:0000256" key="4">
    <source>
        <dbReference type="SAM" id="MobiDB-lite"/>
    </source>
</evidence>
<dbReference type="AlphaFoldDB" id="M7T1B0"/>
<accession>M7T1B0</accession>
<dbReference type="SMART" id="SM00298">
    <property type="entry name" value="CHROMO"/>
    <property type="match status" value="1"/>
</dbReference>
<dbReference type="InterPro" id="IPR008251">
    <property type="entry name" value="Chromo_shadow_dom"/>
</dbReference>
<comment type="subunit">
    <text evidence="2">Component of the NuA4 histone acetyltransferase complex.</text>
</comment>
<dbReference type="PROSITE" id="PS50013">
    <property type="entry name" value="CHROMO_2"/>
    <property type="match status" value="1"/>
</dbReference>
<dbReference type="InterPro" id="IPR016197">
    <property type="entry name" value="Chromo-like_dom_sf"/>
</dbReference>
<dbReference type="PROSITE" id="PS00598">
    <property type="entry name" value="CHROMO_1"/>
    <property type="match status" value="1"/>
</dbReference>
<evidence type="ECO:0000256" key="1">
    <source>
        <dbReference type="ARBA" id="ARBA00004123"/>
    </source>
</evidence>
<sequence length="258" mass="28835">MPPAISEDEQSDIDDIAAPAPAPVSMSSKRGKATANSVGVEEEEEADTLDAVQGDLDNGHDDEGADEDNDEDMEEDEYIVEKIISHIVDPDNTVRYEVKWEGYEKAGDRTWETTDNLRENASEVLEEYLRGVGGEEKIIQEAKTAIKTKKRGRPSSTAPTNGSKKRRNDSHPASATPPISARAWKPPVGSWEEEIESIDACHDEHTGKLTVYLTWKNGHKTQHDTKVIYQRCPQKMLQFYERHVKIVKTSSDIGQTDD</sequence>
<keyword evidence="3" id="KW-0539">Nucleus</keyword>
<organism evidence="6 7">
    <name type="scientific">Eutypa lata (strain UCR-EL1)</name>
    <name type="common">Grapevine dieback disease fungus</name>
    <name type="synonym">Eutypa armeniacae</name>
    <dbReference type="NCBI Taxonomy" id="1287681"/>
    <lineage>
        <taxon>Eukaryota</taxon>
        <taxon>Fungi</taxon>
        <taxon>Dikarya</taxon>
        <taxon>Ascomycota</taxon>
        <taxon>Pezizomycotina</taxon>
        <taxon>Sordariomycetes</taxon>
        <taxon>Xylariomycetidae</taxon>
        <taxon>Xylariales</taxon>
        <taxon>Diatrypaceae</taxon>
        <taxon>Eutypa</taxon>
    </lineage>
</organism>
<dbReference type="Pfam" id="PF01393">
    <property type="entry name" value="Chromo_shadow"/>
    <property type="match status" value="1"/>
</dbReference>
<dbReference type="OrthoDB" id="433924at2759"/>
<name>M7T1B0_EUTLA</name>
<feature type="compositionally biased region" description="Acidic residues" evidence="4">
    <location>
        <begin position="1"/>
        <end position="15"/>
    </location>
</feature>
<dbReference type="CDD" id="cd00024">
    <property type="entry name" value="CD_CSD"/>
    <property type="match status" value="1"/>
</dbReference>
<dbReference type="InterPro" id="IPR023779">
    <property type="entry name" value="Chromodomain_CS"/>
</dbReference>
<evidence type="ECO:0000259" key="5">
    <source>
        <dbReference type="PROSITE" id="PS50013"/>
    </source>
</evidence>
<evidence type="ECO:0000256" key="3">
    <source>
        <dbReference type="ARBA" id="ARBA00023242"/>
    </source>
</evidence>
<proteinExistence type="predicted"/>
<feature type="region of interest" description="Disordered" evidence="4">
    <location>
        <begin position="144"/>
        <end position="185"/>
    </location>
</feature>
<feature type="region of interest" description="Disordered" evidence="4">
    <location>
        <begin position="1"/>
        <end position="76"/>
    </location>
</feature>
<dbReference type="Proteomes" id="UP000012174">
    <property type="component" value="Unassembled WGS sequence"/>
</dbReference>
<dbReference type="SUPFAM" id="SSF54160">
    <property type="entry name" value="Chromo domain-like"/>
    <property type="match status" value="2"/>
</dbReference>
<dbReference type="GO" id="GO:0006338">
    <property type="term" value="P:chromatin remodeling"/>
    <property type="evidence" value="ECO:0007669"/>
    <property type="project" value="UniProtKB-ARBA"/>
</dbReference>
<feature type="compositionally biased region" description="Acidic residues" evidence="4">
    <location>
        <begin position="63"/>
        <end position="76"/>
    </location>
</feature>
<comment type="subcellular location">
    <subcellularLocation>
        <location evidence="1">Nucleus</location>
    </subcellularLocation>
</comment>
<dbReference type="OMA" id="KCPLKML"/>
<dbReference type="GO" id="GO:0000792">
    <property type="term" value="C:heterochromatin"/>
    <property type="evidence" value="ECO:0007669"/>
    <property type="project" value="UniProtKB-ARBA"/>
</dbReference>
<keyword evidence="7" id="KW-1185">Reference proteome</keyword>
<evidence type="ECO:0000256" key="2">
    <source>
        <dbReference type="ARBA" id="ARBA00011353"/>
    </source>
</evidence>
<evidence type="ECO:0000313" key="7">
    <source>
        <dbReference type="Proteomes" id="UP000012174"/>
    </source>
</evidence>
<dbReference type="InterPro" id="IPR000953">
    <property type="entry name" value="Chromo/chromo_shadow_dom"/>
</dbReference>
<evidence type="ECO:0000313" key="6">
    <source>
        <dbReference type="EMBL" id="EMR63596.1"/>
    </source>
</evidence>
<dbReference type="GO" id="GO:0005634">
    <property type="term" value="C:nucleus"/>
    <property type="evidence" value="ECO:0007669"/>
    <property type="project" value="UniProtKB-SubCell"/>
</dbReference>
<dbReference type="InterPro" id="IPR023780">
    <property type="entry name" value="Chromo_domain"/>
</dbReference>
<dbReference type="PANTHER" id="PTHR22812">
    <property type="entry name" value="CHROMOBOX PROTEIN"/>
    <property type="match status" value="1"/>
</dbReference>
<dbReference type="Gene3D" id="2.40.50.40">
    <property type="match status" value="2"/>
</dbReference>
<protein>
    <submittedName>
        <fullName evidence="6">Putative heterochromatin protein one protein</fullName>
    </submittedName>
</protein>
<dbReference type="CDD" id="cd18657">
    <property type="entry name" value="CSD_Swi6"/>
    <property type="match status" value="1"/>
</dbReference>
<dbReference type="SMART" id="SM00300">
    <property type="entry name" value="ChSh"/>
    <property type="match status" value="1"/>
</dbReference>
<reference evidence="7" key="1">
    <citation type="journal article" date="2013" name="Genome Announc.">
        <title>Draft genome sequence of the grapevine dieback fungus Eutypa lata UCR-EL1.</title>
        <authorList>
            <person name="Blanco-Ulate B."/>
            <person name="Rolshausen P.E."/>
            <person name="Cantu D."/>
        </authorList>
    </citation>
    <scope>NUCLEOTIDE SEQUENCE [LARGE SCALE GENOMIC DNA]</scope>
    <source>
        <strain evidence="7">UCR-EL1</strain>
    </source>
</reference>
<dbReference type="EMBL" id="KB707200">
    <property type="protein sequence ID" value="EMR63596.1"/>
    <property type="molecule type" value="Genomic_DNA"/>
</dbReference>
<dbReference type="STRING" id="1287681.M7T1B0"/>